<dbReference type="InterPro" id="IPR000182">
    <property type="entry name" value="GNAT_dom"/>
</dbReference>
<dbReference type="InterPro" id="IPR016181">
    <property type="entry name" value="Acyl_CoA_acyltransferase"/>
</dbReference>
<protein>
    <submittedName>
        <fullName evidence="4">Acetyltransferase (GNAT) domain-containing protein</fullName>
    </submittedName>
</protein>
<dbReference type="GO" id="GO:0016747">
    <property type="term" value="F:acyltransferase activity, transferring groups other than amino-acyl groups"/>
    <property type="evidence" value="ECO:0007669"/>
    <property type="project" value="InterPro"/>
</dbReference>
<dbReference type="STRING" id="441119.SAMN04488047_10642"/>
<proteinExistence type="predicted"/>
<dbReference type="SUPFAM" id="SSF55729">
    <property type="entry name" value="Acyl-CoA N-acyltransferases (Nat)"/>
    <property type="match status" value="1"/>
</dbReference>
<keyword evidence="1 4" id="KW-0808">Transferase</keyword>
<dbReference type="OrthoDB" id="275336at2"/>
<organism evidence="4 5">
    <name type="scientific">Tranquillimonas alkanivorans</name>
    <dbReference type="NCBI Taxonomy" id="441119"/>
    <lineage>
        <taxon>Bacteria</taxon>
        <taxon>Pseudomonadati</taxon>
        <taxon>Pseudomonadota</taxon>
        <taxon>Alphaproteobacteria</taxon>
        <taxon>Rhodobacterales</taxon>
        <taxon>Roseobacteraceae</taxon>
        <taxon>Tranquillimonas</taxon>
    </lineage>
</organism>
<evidence type="ECO:0000256" key="1">
    <source>
        <dbReference type="ARBA" id="ARBA00022679"/>
    </source>
</evidence>
<sequence>MDLKPGFHAVPEGHLASVVTHLEMLAPAAPRPEHGAETLRLDLVRSPSVDWYRALFRTVGADWLWFSRLDLAEEELEAVLSDLLVEVHVLRDGSAEAGLLELDFRQPGQCELAYFGLAPALVGTGAGRFLMNRALELAWRGDVRRFHVHTCTLDHPGALPFYLRSGFSAYRREVEVAPDPRLQGVLPRDAARHVPLICERTVSGASGDG</sequence>
<dbReference type="PROSITE" id="PS51186">
    <property type="entry name" value="GNAT"/>
    <property type="match status" value="1"/>
</dbReference>
<accession>A0A1I5Q2G2</accession>
<dbReference type="AlphaFoldDB" id="A0A1I5Q2G2"/>
<dbReference type="Gene3D" id="3.40.630.30">
    <property type="match status" value="1"/>
</dbReference>
<dbReference type="Proteomes" id="UP000199356">
    <property type="component" value="Unassembled WGS sequence"/>
</dbReference>
<evidence type="ECO:0000256" key="2">
    <source>
        <dbReference type="ARBA" id="ARBA00023315"/>
    </source>
</evidence>
<dbReference type="PANTHER" id="PTHR43800">
    <property type="entry name" value="PEPTIDYL-LYSINE N-ACETYLTRANSFERASE YJAB"/>
    <property type="match status" value="1"/>
</dbReference>
<keyword evidence="2" id="KW-0012">Acyltransferase</keyword>
<feature type="domain" description="N-acetyltransferase" evidence="3">
    <location>
        <begin position="42"/>
        <end position="201"/>
    </location>
</feature>
<name>A0A1I5Q2G2_9RHOB</name>
<dbReference type="PANTHER" id="PTHR43800:SF1">
    <property type="entry name" value="PEPTIDYL-LYSINE N-ACETYLTRANSFERASE YJAB"/>
    <property type="match status" value="1"/>
</dbReference>
<reference evidence="4 5" key="1">
    <citation type="submission" date="2016-10" db="EMBL/GenBank/DDBJ databases">
        <authorList>
            <person name="de Groot N.N."/>
        </authorList>
    </citation>
    <scope>NUCLEOTIDE SEQUENCE [LARGE SCALE GENOMIC DNA]</scope>
    <source>
        <strain evidence="4 5">DSM 19547</strain>
    </source>
</reference>
<gene>
    <name evidence="4" type="ORF">SAMN04488047_10642</name>
</gene>
<dbReference type="Pfam" id="PF00583">
    <property type="entry name" value="Acetyltransf_1"/>
    <property type="match status" value="1"/>
</dbReference>
<keyword evidence="5" id="KW-1185">Reference proteome</keyword>
<dbReference type="CDD" id="cd04301">
    <property type="entry name" value="NAT_SF"/>
    <property type="match status" value="1"/>
</dbReference>
<dbReference type="EMBL" id="FOXA01000006">
    <property type="protein sequence ID" value="SFP40538.1"/>
    <property type="molecule type" value="Genomic_DNA"/>
</dbReference>
<evidence type="ECO:0000313" key="4">
    <source>
        <dbReference type="EMBL" id="SFP40538.1"/>
    </source>
</evidence>
<evidence type="ECO:0000259" key="3">
    <source>
        <dbReference type="PROSITE" id="PS51186"/>
    </source>
</evidence>
<evidence type="ECO:0000313" key="5">
    <source>
        <dbReference type="Proteomes" id="UP000199356"/>
    </source>
</evidence>